<dbReference type="EMBL" id="JACHLL010000001">
    <property type="protein sequence ID" value="MBB6340478.1"/>
    <property type="molecule type" value="Genomic_DNA"/>
</dbReference>
<organism evidence="1 2">
    <name type="scientific">Pseudomonas fluvialis</name>
    <dbReference type="NCBI Taxonomy" id="1793966"/>
    <lineage>
        <taxon>Bacteria</taxon>
        <taxon>Pseudomonadati</taxon>
        <taxon>Pseudomonadota</taxon>
        <taxon>Gammaproteobacteria</taxon>
        <taxon>Pseudomonadales</taxon>
        <taxon>Pseudomonadaceae</taxon>
        <taxon>Pseudomonas</taxon>
    </lineage>
</organism>
<evidence type="ECO:0000313" key="2">
    <source>
        <dbReference type="Proteomes" id="UP000557193"/>
    </source>
</evidence>
<comment type="caution">
    <text evidence="1">The sequence shown here is derived from an EMBL/GenBank/DDBJ whole genome shotgun (WGS) entry which is preliminary data.</text>
</comment>
<keyword evidence="2" id="KW-1185">Reference proteome</keyword>
<accession>A0A7X0BQC0</accession>
<dbReference type="AlphaFoldDB" id="A0A7X0BQC0"/>
<evidence type="ECO:0000313" key="1">
    <source>
        <dbReference type="EMBL" id="MBB6340478.1"/>
    </source>
</evidence>
<gene>
    <name evidence="1" type="ORF">HNP49_000628</name>
</gene>
<sequence>MNDPVQNNAEDDEDFAAERLLEAVQNQIDADSPPAARATFNKLTLVGYPAEEALELMAQVLAHEVSAMLDADRPFDLPWYEQALRALPTLPDEA</sequence>
<reference evidence="1 2" key="1">
    <citation type="submission" date="2020-08" db="EMBL/GenBank/DDBJ databases">
        <title>Functional genomics of gut bacteria from endangered species of beetles.</title>
        <authorList>
            <person name="Carlos-Shanley C."/>
        </authorList>
    </citation>
    <scope>NUCLEOTIDE SEQUENCE [LARGE SCALE GENOMIC DNA]</scope>
    <source>
        <strain evidence="1 2">S00202</strain>
    </source>
</reference>
<protein>
    <submittedName>
        <fullName evidence="1">Uncharacterized protein</fullName>
    </submittedName>
</protein>
<proteinExistence type="predicted"/>
<name>A0A7X0BQC0_9PSED</name>
<dbReference type="RefSeq" id="WP_184680532.1">
    <property type="nucleotide sequence ID" value="NZ_JACHLL010000001.1"/>
</dbReference>
<dbReference type="Proteomes" id="UP000557193">
    <property type="component" value="Unassembled WGS sequence"/>
</dbReference>